<dbReference type="InterPro" id="IPR011991">
    <property type="entry name" value="ArsR-like_HTH"/>
</dbReference>
<dbReference type="Pfam" id="PF12840">
    <property type="entry name" value="HTH_20"/>
    <property type="match status" value="1"/>
</dbReference>
<organism evidence="5 6">
    <name type="scientific">Nocardioides potassii</name>
    <dbReference type="NCBI Taxonomy" id="2911371"/>
    <lineage>
        <taxon>Bacteria</taxon>
        <taxon>Bacillati</taxon>
        <taxon>Actinomycetota</taxon>
        <taxon>Actinomycetes</taxon>
        <taxon>Propionibacteriales</taxon>
        <taxon>Nocardioidaceae</taxon>
        <taxon>Nocardioides</taxon>
    </lineage>
</organism>
<dbReference type="InterPro" id="IPR051011">
    <property type="entry name" value="Metal_resp_trans_reg"/>
</dbReference>
<reference evidence="5 6" key="1">
    <citation type="submission" date="2022-01" db="EMBL/GenBank/DDBJ databases">
        <title>Nocardioides sp. nov., an actinomycete isolated from mining soil.</title>
        <authorList>
            <person name="Liu L."/>
        </authorList>
    </citation>
    <scope>NUCLEOTIDE SEQUENCE [LARGE SCALE GENOMIC DNA]</scope>
    <source>
        <strain evidence="5 6">KLBMP 9356</strain>
    </source>
</reference>
<accession>A0ABS9H6V2</accession>
<feature type="domain" description="HTH arsR-type" evidence="4">
    <location>
        <begin position="12"/>
        <end position="95"/>
    </location>
</feature>
<evidence type="ECO:0000313" key="6">
    <source>
        <dbReference type="Proteomes" id="UP001201161"/>
    </source>
</evidence>
<protein>
    <submittedName>
        <fullName evidence="5">Helix-turn-helix domain-containing protein</fullName>
    </submittedName>
</protein>
<keyword evidence="2" id="KW-0238">DNA-binding</keyword>
<dbReference type="RefSeq" id="WP_236397698.1">
    <property type="nucleotide sequence ID" value="NZ_JAKJHZ010000002.1"/>
</dbReference>
<evidence type="ECO:0000259" key="4">
    <source>
        <dbReference type="SMART" id="SM00418"/>
    </source>
</evidence>
<dbReference type="PANTHER" id="PTHR43132">
    <property type="entry name" value="ARSENICAL RESISTANCE OPERON REPRESSOR ARSR-RELATED"/>
    <property type="match status" value="1"/>
</dbReference>
<dbReference type="InterPro" id="IPR036388">
    <property type="entry name" value="WH-like_DNA-bd_sf"/>
</dbReference>
<gene>
    <name evidence="5" type="ORF">L2K70_01005</name>
</gene>
<sequence length="198" mass="21404">MAETRGTVHDPRVLRAIAHPVRNRILTELAAGGPMRAADLAQELGIPANQASFHLRQLAKYGLIVEAPEAARDQRDRVWRSADDGSLSIDVGAMEKEPGGKAAATVFLRNAAGYAHQLVDAAYGRDRRPDTHRSTMDTAVRLTKDEAAQLSAEVAALVQQWTERNQGRGDGRTTYAFHAMLLPQPDGTDDHGEGSSGD</sequence>
<evidence type="ECO:0000256" key="1">
    <source>
        <dbReference type="ARBA" id="ARBA00023015"/>
    </source>
</evidence>
<dbReference type="InterPro" id="IPR036390">
    <property type="entry name" value="WH_DNA-bd_sf"/>
</dbReference>
<dbReference type="Proteomes" id="UP001201161">
    <property type="component" value="Unassembled WGS sequence"/>
</dbReference>
<evidence type="ECO:0000256" key="3">
    <source>
        <dbReference type="ARBA" id="ARBA00023163"/>
    </source>
</evidence>
<dbReference type="SUPFAM" id="SSF46785">
    <property type="entry name" value="Winged helix' DNA-binding domain"/>
    <property type="match status" value="1"/>
</dbReference>
<evidence type="ECO:0000313" key="5">
    <source>
        <dbReference type="EMBL" id="MCF6376179.1"/>
    </source>
</evidence>
<dbReference type="Gene3D" id="1.10.10.10">
    <property type="entry name" value="Winged helix-like DNA-binding domain superfamily/Winged helix DNA-binding domain"/>
    <property type="match status" value="1"/>
</dbReference>
<proteinExistence type="predicted"/>
<dbReference type="SMART" id="SM00418">
    <property type="entry name" value="HTH_ARSR"/>
    <property type="match status" value="1"/>
</dbReference>
<dbReference type="CDD" id="cd00090">
    <property type="entry name" value="HTH_ARSR"/>
    <property type="match status" value="1"/>
</dbReference>
<keyword evidence="6" id="KW-1185">Reference proteome</keyword>
<evidence type="ECO:0000256" key="2">
    <source>
        <dbReference type="ARBA" id="ARBA00023125"/>
    </source>
</evidence>
<dbReference type="InterPro" id="IPR001845">
    <property type="entry name" value="HTH_ArsR_DNA-bd_dom"/>
</dbReference>
<name>A0ABS9H6V2_9ACTN</name>
<dbReference type="EMBL" id="JAKJHZ010000002">
    <property type="protein sequence ID" value="MCF6376179.1"/>
    <property type="molecule type" value="Genomic_DNA"/>
</dbReference>
<keyword evidence="3" id="KW-0804">Transcription</keyword>
<dbReference type="PANTHER" id="PTHR43132:SF2">
    <property type="entry name" value="ARSENICAL RESISTANCE OPERON REPRESSOR ARSR-RELATED"/>
    <property type="match status" value="1"/>
</dbReference>
<keyword evidence="1" id="KW-0805">Transcription regulation</keyword>
<comment type="caution">
    <text evidence="5">The sequence shown here is derived from an EMBL/GenBank/DDBJ whole genome shotgun (WGS) entry which is preliminary data.</text>
</comment>